<reference evidence="2 3" key="2">
    <citation type="submission" date="2018-11" db="EMBL/GenBank/DDBJ databases">
        <authorList>
            <consortium name="Pathogen Informatics"/>
        </authorList>
    </citation>
    <scope>NUCLEOTIDE SEQUENCE [LARGE SCALE GENOMIC DNA]</scope>
    <source>
        <strain evidence="2 3">Egypt</strain>
    </source>
</reference>
<protein>
    <submittedName>
        <fullName evidence="2 4">Uncharacterized protein</fullName>
    </submittedName>
</protein>
<name>A0A183A6L0_9TREM</name>
<evidence type="ECO:0000313" key="2">
    <source>
        <dbReference type="EMBL" id="VDP66904.1"/>
    </source>
</evidence>
<dbReference type="EMBL" id="UZAN01039720">
    <property type="protein sequence ID" value="VDP66904.1"/>
    <property type="molecule type" value="Genomic_DNA"/>
</dbReference>
<organism evidence="4">
    <name type="scientific">Echinostoma caproni</name>
    <dbReference type="NCBI Taxonomy" id="27848"/>
    <lineage>
        <taxon>Eukaryota</taxon>
        <taxon>Metazoa</taxon>
        <taxon>Spiralia</taxon>
        <taxon>Lophotrochozoa</taxon>
        <taxon>Platyhelminthes</taxon>
        <taxon>Trematoda</taxon>
        <taxon>Digenea</taxon>
        <taxon>Plagiorchiida</taxon>
        <taxon>Echinostomata</taxon>
        <taxon>Echinostomatoidea</taxon>
        <taxon>Echinostomatidae</taxon>
        <taxon>Echinostoma</taxon>
    </lineage>
</organism>
<feature type="region of interest" description="Disordered" evidence="1">
    <location>
        <begin position="162"/>
        <end position="181"/>
    </location>
</feature>
<dbReference type="WBParaSite" id="ECPE_0000259801-mRNA-1">
    <property type="protein sequence ID" value="ECPE_0000259801-mRNA-1"/>
    <property type="gene ID" value="ECPE_0000259801"/>
</dbReference>
<sequence length="181" mass="20168">MRFTAPLKKLTDLAAIRTDFNQRAIENGDFELEDPERWQKNCPETQRKLSLREPLCALKSVYPDKAHSGTTDNCSVQTHIEMGDQKVSCLSDTCAAVYTAELQSTDSLETSNTAEEIAGGNEPQVDSAANRTFSIGNMTDKQRFAKSLNKITSKLIMETKRHVGGRTGDPEEAKLLARWRS</sequence>
<evidence type="ECO:0000313" key="3">
    <source>
        <dbReference type="Proteomes" id="UP000272942"/>
    </source>
</evidence>
<reference evidence="4" key="1">
    <citation type="submission" date="2016-06" db="UniProtKB">
        <authorList>
            <consortium name="WormBaseParasite"/>
        </authorList>
    </citation>
    <scope>IDENTIFICATION</scope>
</reference>
<evidence type="ECO:0000313" key="4">
    <source>
        <dbReference type="WBParaSite" id="ECPE_0000259801-mRNA-1"/>
    </source>
</evidence>
<proteinExistence type="predicted"/>
<accession>A0A183A6L0</accession>
<dbReference type="AlphaFoldDB" id="A0A183A6L0"/>
<gene>
    <name evidence="2" type="ORF">ECPE_LOCUS2595</name>
</gene>
<keyword evidence="3" id="KW-1185">Reference proteome</keyword>
<evidence type="ECO:0000256" key="1">
    <source>
        <dbReference type="SAM" id="MobiDB-lite"/>
    </source>
</evidence>
<dbReference type="Proteomes" id="UP000272942">
    <property type="component" value="Unassembled WGS sequence"/>
</dbReference>